<feature type="transmembrane region" description="Helical" evidence="1">
    <location>
        <begin position="28"/>
        <end position="48"/>
    </location>
</feature>
<comment type="caution">
    <text evidence="2">The sequence shown here is derived from an EMBL/GenBank/DDBJ whole genome shotgun (WGS) entry which is preliminary data.</text>
</comment>
<name>A0A1J5S7U2_9ZZZZ</name>
<reference evidence="2" key="1">
    <citation type="submission" date="2016-10" db="EMBL/GenBank/DDBJ databases">
        <title>Sequence of Gallionella enrichment culture.</title>
        <authorList>
            <person name="Poehlein A."/>
            <person name="Muehling M."/>
            <person name="Daniel R."/>
        </authorList>
    </citation>
    <scope>NUCLEOTIDE SEQUENCE</scope>
</reference>
<sequence length="90" mass="10005">MARNVLRDELVDAMRARVAHAWRHDPRALLIMLIKLVNAVFFAVLMLEPVDWKLGLWFGFCVASLSVAAALEKARMARQVSPAEAGESDA</sequence>
<keyword evidence="1" id="KW-0472">Membrane</keyword>
<dbReference type="AlphaFoldDB" id="A0A1J5S7U2"/>
<organism evidence="2">
    <name type="scientific">mine drainage metagenome</name>
    <dbReference type="NCBI Taxonomy" id="410659"/>
    <lineage>
        <taxon>unclassified sequences</taxon>
        <taxon>metagenomes</taxon>
        <taxon>ecological metagenomes</taxon>
    </lineage>
</organism>
<evidence type="ECO:0000256" key="1">
    <source>
        <dbReference type="SAM" id="Phobius"/>
    </source>
</evidence>
<protein>
    <submittedName>
        <fullName evidence="2">Uncharacterized protein</fullName>
    </submittedName>
</protein>
<evidence type="ECO:0000313" key="2">
    <source>
        <dbReference type="EMBL" id="OIQ97851.1"/>
    </source>
</evidence>
<accession>A0A1J5S7U2</accession>
<keyword evidence="1" id="KW-0812">Transmembrane</keyword>
<feature type="transmembrane region" description="Helical" evidence="1">
    <location>
        <begin position="54"/>
        <end position="71"/>
    </location>
</feature>
<dbReference type="EMBL" id="MLJW01000127">
    <property type="protein sequence ID" value="OIQ97851.1"/>
    <property type="molecule type" value="Genomic_DNA"/>
</dbReference>
<keyword evidence="1" id="KW-1133">Transmembrane helix</keyword>
<proteinExistence type="predicted"/>
<gene>
    <name evidence="2" type="ORF">GALL_201760</name>
</gene>